<proteinExistence type="predicted"/>
<sequence length="211" mass="22356">MKIGIIGSGQIGGQIGKFWSHAGHEVLFSSRHPETLGGLVEQAGGSARAGTPEQAIAFGDAILLSIPFVTLPEYGRTMSEAFGRKVVLDTSNPYPDRDGPMAEEVRRSGLGTGPYLREWFPGVRIVRAFNSVWDQTLAKEAHRPGPRVGIPLASDDAEALQIAAGLVTDAGFDPVIVGALDRSREFDFGAPVYDTGMSGPEVREALGLPAA</sequence>
<dbReference type="PANTHER" id="PTHR14239:SF10">
    <property type="entry name" value="REDUCTASE"/>
    <property type="match status" value="1"/>
</dbReference>
<dbReference type="RefSeq" id="WP_135965602.1">
    <property type="nucleotide sequence ID" value="NZ_SRXT01000009.1"/>
</dbReference>
<accession>A0A4S1WZS4</accession>
<evidence type="ECO:0000313" key="3">
    <source>
        <dbReference type="EMBL" id="TGX49109.1"/>
    </source>
</evidence>
<feature type="domain" description="Pyrroline-5-carboxylate reductase catalytic N-terminal" evidence="2">
    <location>
        <begin position="2"/>
        <end position="93"/>
    </location>
</feature>
<dbReference type="Gene3D" id="3.40.50.720">
    <property type="entry name" value="NAD(P)-binding Rossmann-like Domain"/>
    <property type="match status" value="1"/>
</dbReference>
<dbReference type="InterPro" id="IPR028939">
    <property type="entry name" value="P5C_Rdtase_cat_N"/>
</dbReference>
<gene>
    <name evidence="3" type="ORF">E5A73_19885</name>
</gene>
<keyword evidence="1" id="KW-0560">Oxidoreductase</keyword>
<protein>
    <submittedName>
        <fullName evidence="3">NADP oxidoreductase</fullName>
    </submittedName>
</protein>
<name>A0A4S1WZS4_9SPHN</name>
<dbReference type="PANTHER" id="PTHR14239">
    <property type="entry name" value="DUDULIN-RELATED"/>
    <property type="match status" value="1"/>
</dbReference>
<comment type="caution">
    <text evidence="3">The sequence shown here is derived from an EMBL/GenBank/DDBJ whole genome shotgun (WGS) entry which is preliminary data.</text>
</comment>
<dbReference type="OrthoDB" id="5524287at2"/>
<dbReference type="Proteomes" id="UP000306147">
    <property type="component" value="Unassembled WGS sequence"/>
</dbReference>
<dbReference type="SUPFAM" id="SSF51735">
    <property type="entry name" value="NAD(P)-binding Rossmann-fold domains"/>
    <property type="match status" value="1"/>
</dbReference>
<dbReference type="InterPro" id="IPR051267">
    <property type="entry name" value="STEAP_metalloreductase"/>
</dbReference>
<evidence type="ECO:0000256" key="1">
    <source>
        <dbReference type="ARBA" id="ARBA00023002"/>
    </source>
</evidence>
<dbReference type="GO" id="GO:0016491">
    <property type="term" value="F:oxidoreductase activity"/>
    <property type="evidence" value="ECO:0007669"/>
    <property type="project" value="UniProtKB-KW"/>
</dbReference>
<evidence type="ECO:0000313" key="4">
    <source>
        <dbReference type="Proteomes" id="UP000306147"/>
    </source>
</evidence>
<dbReference type="InterPro" id="IPR036291">
    <property type="entry name" value="NAD(P)-bd_dom_sf"/>
</dbReference>
<dbReference type="AlphaFoldDB" id="A0A4S1WZS4"/>
<reference evidence="3 4" key="1">
    <citation type="submission" date="2019-04" db="EMBL/GenBank/DDBJ databases">
        <title>Sphingomonas psychrotolerans sp. nov., isolated from soil in the Tianshan Mountains, Xinjiang, China.</title>
        <authorList>
            <person name="Luo Y."/>
            <person name="Sheng H."/>
        </authorList>
    </citation>
    <scope>NUCLEOTIDE SEQUENCE [LARGE SCALE GENOMIC DNA]</scope>
    <source>
        <strain evidence="3 4">ZFGT-11</strain>
    </source>
</reference>
<keyword evidence="4" id="KW-1185">Reference proteome</keyword>
<organism evidence="3 4">
    <name type="scientific">Sphingomonas gei</name>
    <dbReference type="NCBI Taxonomy" id="1395960"/>
    <lineage>
        <taxon>Bacteria</taxon>
        <taxon>Pseudomonadati</taxon>
        <taxon>Pseudomonadota</taxon>
        <taxon>Alphaproteobacteria</taxon>
        <taxon>Sphingomonadales</taxon>
        <taxon>Sphingomonadaceae</taxon>
        <taxon>Sphingomonas</taxon>
    </lineage>
</organism>
<evidence type="ECO:0000259" key="2">
    <source>
        <dbReference type="Pfam" id="PF03807"/>
    </source>
</evidence>
<dbReference type="Pfam" id="PF03807">
    <property type="entry name" value="F420_oxidored"/>
    <property type="match status" value="1"/>
</dbReference>
<dbReference type="EMBL" id="SRXT01000009">
    <property type="protein sequence ID" value="TGX49109.1"/>
    <property type="molecule type" value="Genomic_DNA"/>
</dbReference>